<dbReference type="PROSITE" id="PS50262">
    <property type="entry name" value="G_PROTEIN_RECEP_F1_2"/>
    <property type="match status" value="1"/>
</dbReference>
<keyword evidence="4 6" id="KW-0472">Membrane</keyword>
<organism evidence="8 9">
    <name type="scientific">Aplysia californica</name>
    <name type="common">California sea hare</name>
    <dbReference type="NCBI Taxonomy" id="6500"/>
    <lineage>
        <taxon>Eukaryota</taxon>
        <taxon>Metazoa</taxon>
        <taxon>Spiralia</taxon>
        <taxon>Lophotrochozoa</taxon>
        <taxon>Mollusca</taxon>
        <taxon>Gastropoda</taxon>
        <taxon>Heterobranchia</taxon>
        <taxon>Euthyneura</taxon>
        <taxon>Tectipleura</taxon>
        <taxon>Aplysiida</taxon>
        <taxon>Aplysioidea</taxon>
        <taxon>Aplysiidae</taxon>
        <taxon>Aplysia</taxon>
    </lineage>
</organism>
<dbReference type="Proteomes" id="UP000694888">
    <property type="component" value="Unplaced"/>
</dbReference>
<dbReference type="InterPro" id="IPR017452">
    <property type="entry name" value="GPCR_Rhodpsn_7TM"/>
</dbReference>
<keyword evidence="3 6" id="KW-1133">Transmembrane helix</keyword>
<feature type="transmembrane region" description="Helical" evidence="6">
    <location>
        <begin position="256"/>
        <end position="279"/>
    </location>
</feature>
<dbReference type="RefSeq" id="XP_012943340.2">
    <property type="nucleotide sequence ID" value="XM_013087886.2"/>
</dbReference>
<dbReference type="Pfam" id="PF00001">
    <property type="entry name" value="7tm_1"/>
    <property type="match status" value="1"/>
</dbReference>
<feature type="region of interest" description="Disordered" evidence="5">
    <location>
        <begin position="309"/>
        <end position="331"/>
    </location>
</feature>
<dbReference type="Gene3D" id="1.20.1070.10">
    <property type="entry name" value="Rhodopsin 7-helix transmembrane proteins"/>
    <property type="match status" value="1"/>
</dbReference>
<evidence type="ECO:0000256" key="2">
    <source>
        <dbReference type="ARBA" id="ARBA00022692"/>
    </source>
</evidence>
<feature type="transmembrane region" description="Helical" evidence="6">
    <location>
        <begin position="378"/>
        <end position="402"/>
    </location>
</feature>
<reference evidence="9" key="1">
    <citation type="submission" date="2025-08" db="UniProtKB">
        <authorList>
            <consortium name="RefSeq"/>
        </authorList>
    </citation>
    <scope>IDENTIFICATION</scope>
</reference>
<protein>
    <submittedName>
        <fullName evidence="9">Uncharacterized protein LOC106013096</fullName>
    </submittedName>
</protein>
<name>A0ABM1A9E1_APLCA</name>
<accession>A0ABM1A9E1</accession>
<feature type="transmembrane region" description="Helical" evidence="6">
    <location>
        <begin position="155"/>
        <end position="182"/>
    </location>
</feature>
<feature type="transmembrane region" description="Helical" evidence="6">
    <location>
        <begin position="127"/>
        <end position="149"/>
    </location>
</feature>
<keyword evidence="8" id="KW-1185">Reference proteome</keyword>
<dbReference type="GeneID" id="106013096"/>
<feature type="transmembrane region" description="Helical" evidence="6">
    <location>
        <begin position="203"/>
        <end position="225"/>
    </location>
</feature>
<comment type="subcellular location">
    <subcellularLocation>
        <location evidence="1">Membrane</location>
    </subcellularLocation>
</comment>
<keyword evidence="2 6" id="KW-0812">Transmembrane</keyword>
<dbReference type="InterPro" id="IPR000276">
    <property type="entry name" value="GPCR_Rhodpsn"/>
</dbReference>
<feature type="transmembrane region" description="Helical" evidence="6">
    <location>
        <begin position="93"/>
        <end position="115"/>
    </location>
</feature>
<dbReference type="PANTHER" id="PTHR46641:SF25">
    <property type="entry name" value="CNMAMIDE RECEPTOR-RELATED"/>
    <property type="match status" value="1"/>
</dbReference>
<evidence type="ECO:0000313" key="9">
    <source>
        <dbReference type="RefSeq" id="XP_012943340.2"/>
    </source>
</evidence>
<dbReference type="PRINTS" id="PR00237">
    <property type="entry name" value="GPCRRHODOPSN"/>
</dbReference>
<feature type="domain" description="G-protein coupled receptors family 1 profile" evidence="7">
    <location>
        <begin position="106"/>
        <end position="399"/>
    </location>
</feature>
<dbReference type="InterPro" id="IPR052954">
    <property type="entry name" value="GPCR-Ligand_Int"/>
</dbReference>
<evidence type="ECO:0000256" key="5">
    <source>
        <dbReference type="SAM" id="MobiDB-lite"/>
    </source>
</evidence>
<proteinExistence type="predicted"/>
<dbReference type="SUPFAM" id="SSF81321">
    <property type="entry name" value="Family A G protein-coupled receptor-like"/>
    <property type="match status" value="1"/>
</dbReference>
<feature type="transmembrane region" description="Helical" evidence="6">
    <location>
        <begin position="338"/>
        <end position="358"/>
    </location>
</feature>
<evidence type="ECO:0000259" key="7">
    <source>
        <dbReference type="PROSITE" id="PS50262"/>
    </source>
</evidence>
<evidence type="ECO:0000313" key="8">
    <source>
        <dbReference type="Proteomes" id="UP000694888"/>
    </source>
</evidence>
<sequence>MDLQASPIMASLGTLGVSSLDVVNTTFNFPGELGSFDHLNESTDSEVSVFSGIDNLINVTGDNLFVITTPPHFPFRPRLPKTLIEKLRVSLDVAVMPIALSVGILGSALLVLIFMCTPLKASALSHYLTALGVADFIYMLSCLMVWITARGIKLYNTMGVCQITMFALLLSRFLATWYLFAAHAERFVVHFGSRRARKWCSTFRTKCIIIAIFVFSMVGFLHYVWTHIVIERNGKSLCVMMEESFQHIVQLRKIEIISALFLPMLLIVIIDIALCVSVLTKYGTRICPNNSSTGRDRKEEELRGAYVNANERRSRSPSTRSGDSTPPPREFDISREKVRATIVVVVAGILFICLVLPSSIYRAKGSFSKPQRPSRQDIMIMVLFEEVVKFNSVYKIFLYFLILKSFRRGFLRFFRAGFRRKPTELPLQETTV</sequence>
<gene>
    <name evidence="9" type="primary">LOC106013096</name>
</gene>
<evidence type="ECO:0000256" key="1">
    <source>
        <dbReference type="ARBA" id="ARBA00004370"/>
    </source>
</evidence>
<evidence type="ECO:0000256" key="4">
    <source>
        <dbReference type="ARBA" id="ARBA00023136"/>
    </source>
</evidence>
<evidence type="ECO:0000256" key="6">
    <source>
        <dbReference type="SAM" id="Phobius"/>
    </source>
</evidence>
<evidence type="ECO:0000256" key="3">
    <source>
        <dbReference type="ARBA" id="ARBA00022989"/>
    </source>
</evidence>
<dbReference type="PANTHER" id="PTHR46641">
    <property type="entry name" value="FMRFAMIDE RECEPTOR-RELATED"/>
    <property type="match status" value="1"/>
</dbReference>